<dbReference type="KEGG" id="chig:CH63R_13421"/>
<evidence type="ECO:0000313" key="1">
    <source>
        <dbReference type="EMBL" id="OBR04294.1"/>
    </source>
</evidence>
<dbReference type="RefSeq" id="XP_018152812.1">
    <property type="nucleotide sequence ID" value="XM_018308395.1"/>
</dbReference>
<protein>
    <submittedName>
        <fullName evidence="1">Uncharacterized protein</fullName>
    </submittedName>
</protein>
<dbReference type="Proteomes" id="UP000092177">
    <property type="component" value="Chromosome 9"/>
</dbReference>
<dbReference type="EMBL" id="LTAN01000009">
    <property type="protein sequence ID" value="OBR04294.1"/>
    <property type="molecule type" value="Genomic_DNA"/>
</dbReference>
<keyword evidence="2" id="KW-1185">Reference proteome</keyword>
<name>A0A1B7XX25_COLHI</name>
<gene>
    <name evidence="1" type="ORF">CH63R_13421</name>
</gene>
<proteinExistence type="predicted"/>
<sequence length="76" mass="8603">MLDTRNNFRNAALGRCVFLRRSMALFSKYTSHTGTGIGIGSEMMSPIWTLQLGCVWNCWWQPADYLGLDKQNTGTI</sequence>
<dbReference type="AlphaFoldDB" id="A0A1B7XX25"/>
<dbReference type="VEuPathDB" id="FungiDB:CH63R_13421"/>
<evidence type="ECO:0000313" key="2">
    <source>
        <dbReference type="Proteomes" id="UP000092177"/>
    </source>
</evidence>
<accession>A0A1B7XX25</accession>
<reference evidence="2" key="1">
    <citation type="journal article" date="2017" name="BMC Genomics">
        <title>Gapless genome assembly of Colletotrichum higginsianum reveals chromosome structure and association of transposable elements with secondary metabolite gene clusters.</title>
        <authorList>
            <person name="Dallery J.-F."/>
            <person name="Lapalu N."/>
            <person name="Zampounis A."/>
            <person name="Pigne S."/>
            <person name="Luyten I."/>
            <person name="Amselem J."/>
            <person name="Wittenberg A.H.J."/>
            <person name="Zhou S."/>
            <person name="de Queiroz M.V."/>
            <person name="Robin G.P."/>
            <person name="Auger A."/>
            <person name="Hainaut M."/>
            <person name="Henrissat B."/>
            <person name="Kim K.-T."/>
            <person name="Lee Y.-H."/>
            <person name="Lespinet O."/>
            <person name="Schwartz D.C."/>
            <person name="Thon M.R."/>
            <person name="O'Connell R.J."/>
        </authorList>
    </citation>
    <scope>NUCLEOTIDE SEQUENCE [LARGE SCALE GENOMIC DNA]</scope>
    <source>
        <strain evidence="2">IMI 349063</strain>
    </source>
</reference>
<comment type="caution">
    <text evidence="1">The sequence shown here is derived from an EMBL/GenBank/DDBJ whole genome shotgun (WGS) entry which is preliminary data.</text>
</comment>
<dbReference type="GeneID" id="28872502"/>
<organism evidence="1 2">
    <name type="scientific">Colletotrichum higginsianum (strain IMI 349063)</name>
    <name type="common">Crucifer anthracnose fungus</name>
    <dbReference type="NCBI Taxonomy" id="759273"/>
    <lineage>
        <taxon>Eukaryota</taxon>
        <taxon>Fungi</taxon>
        <taxon>Dikarya</taxon>
        <taxon>Ascomycota</taxon>
        <taxon>Pezizomycotina</taxon>
        <taxon>Sordariomycetes</taxon>
        <taxon>Hypocreomycetidae</taxon>
        <taxon>Glomerellales</taxon>
        <taxon>Glomerellaceae</taxon>
        <taxon>Colletotrichum</taxon>
        <taxon>Colletotrichum destructivum species complex</taxon>
    </lineage>
</organism>